<dbReference type="eggNOG" id="KOG2069">
    <property type="taxonomic scope" value="Eukaryota"/>
</dbReference>
<evidence type="ECO:0000313" key="10">
    <source>
        <dbReference type="WBParaSite" id="Csp11.Scaffold629.g12251.t1"/>
    </source>
</evidence>
<reference evidence="10" key="1">
    <citation type="submission" date="2016-11" db="UniProtKB">
        <authorList>
            <consortium name="WormBaseParasite"/>
        </authorList>
    </citation>
    <scope>IDENTIFICATION</scope>
</reference>
<organism evidence="9 10">
    <name type="scientific">Caenorhabditis tropicalis</name>
    <dbReference type="NCBI Taxonomy" id="1561998"/>
    <lineage>
        <taxon>Eukaryota</taxon>
        <taxon>Metazoa</taxon>
        <taxon>Ecdysozoa</taxon>
        <taxon>Nematoda</taxon>
        <taxon>Chromadorea</taxon>
        <taxon>Rhabditida</taxon>
        <taxon>Rhabditina</taxon>
        <taxon>Rhabditomorpha</taxon>
        <taxon>Rhabditoidea</taxon>
        <taxon>Rhabditidae</taxon>
        <taxon>Peloderinae</taxon>
        <taxon>Caenorhabditis</taxon>
    </lineage>
</organism>
<dbReference type="Proteomes" id="UP000095282">
    <property type="component" value="Unplaced"/>
</dbReference>
<accession>A0A1I7TVN9</accession>
<evidence type="ECO:0000256" key="6">
    <source>
        <dbReference type="ARBA" id="ARBA00023034"/>
    </source>
</evidence>
<dbReference type="GO" id="GO:0015031">
    <property type="term" value="P:protein transport"/>
    <property type="evidence" value="ECO:0007669"/>
    <property type="project" value="UniProtKB-KW"/>
</dbReference>
<comment type="similarity">
    <text evidence="2">Belongs to the COG8 family.</text>
</comment>
<evidence type="ECO:0000256" key="4">
    <source>
        <dbReference type="ARBA" id="ARBA00022448"/>
    </source>
</evidence>
<evidence type="ECO:0000256" key="5">
    <source>
        <dbReference type="ARBA" id="ARBA00022927"/>
    </source>
</evidence>
<dbReference type="GO" id="GO:0017119">
    <property type="term" value="C:Golgi transport complex"/>
    <property type="evidence" value="ECO:0007669"/>
    <property type="project" value="InterPro"/>
</dbReference>
<dbReference type="GO" id="GO:0000139">
    <property type="term" value="C:Golgi membrane"/>
    <property type="evidence" value="ECO:0007669"/>
    <property type="project" value="UniProtKB-SubCell"/>
</dbReference>
<evidence type="ECO:0000256" key="3">
    <source>
        <dbReference type="ARBA" id="ARBA00020983"/>
    </source>
</evidence>
<dbReference type="STRING" id="1561998.A0A1I7TVN9"/>
<keyword evidence="5" id="KW-0653">Protein transport</keyword>
<keyword evidence="7" id="KW-0472">Membrane</keyword>
<evidence type="ECO:0000256" key="8">
    <source>
        <dbReference type="ARBA" id="ARBA00031347"/>
    </source>
</evidence>
<evidence type="ECO:0000256" key="7">
    <source>
        <dbReference type="ARBA" id="ARBA00023136"/>
    </source>
</evidence>
<dbReference type="InterPro" id="IPR007255">
    <property type="entry name" value="COG8"/>
</dbReference>
<dbReference type="AlphaFoldDB" id="A0A1I7TVN9"/>
<comment type="subcellular location">
    <subcellularLocation>
        <location evidence="1">Golgi apparatus membrane</location>
        <topology evidence="1">Peripheral membrane protein</topology>
    </subcellularLocation>
</comment>
<dbReference type="PANTHER" id="PTHR21311">
    <property type="entry name" value="CONSERVED OLIGOMERIC GOLGI COMPLEX COMPONENT 8"/>
    <property type="match status" value="1"/>
</dbReference>
<dbReference type="PANTHER" id="PTHR21311:SF0">
    <property type="entry name" value="CONSERVED OLIGOMERIC GOLGI COMPLEX SUBUNIT 8"/>
    <property type="match status" value="1"/>
</dbReference>
<keyword evidence="6" id="KW-0333">Golgi apparatus</keyword>
<evidence type="ECO:0000256" key="1">
    <source>
        <dbReference type="ARBA" id="ARBA00004395"/>
    </source>
</evidence>
<name>A0A1I7TVN9_9PELO</name>
<evidence type="ECO:0000313" key="9">
    <source>
        <dbReference type="Proteomes" id="UP000095282"/>
    </source>
</evidence>
<evidence type="ECO:0000256" key="2">
    <source>
        <dbReference type="ARBA" id="ARBA00006419"/>
    </source>
</evidence>
<dbReference type="WBParaSite" id="Csp11.Scaffold629.g12251.t1">
    <property type="protein sequence ID" value="Csp11.Scaffold629.g12251.t1"/>
    <property type="gene ID" value="Csp11.Scaffold629.g12251"/>
</dbReference>
<keyword evidence="4" id="KW-0813">Transport</keyword>
<sequence>MDSDLNFQSRDDIRNMGLEEMRRQKILLASELKAIDAQISDLAFNNYGTYADAGRATHDCSKTFGEMRDKTVNLSDQAEELTTAFQEFRAKAKKISDEQELVRKALDNSNPLWELLTLPSRMNICVRAGYYDLAYTLTNYGMQLQQQTQLYKNPLIKKVADHLVEARAYLLEELFNNQSTENCCSST</sequence>
<dbReference type="GO" id="GO:0006891">
    <property type="term" value="P:intra-Golgi vesicle-mediated transport"/>
    <property type="evidence" value="ECO:0007669"/>
    <property type="project" value="TreeGrafter"/>
</dbReference>
<keyword evidence="9" id="KW-1185">Reference proteome</keyword>
<proteinExistence type="inferred from homology"/>
<protein>
    <recommendedName>
        <fullName evidence="3">Conserved oligomeric Golgi complex subunit 8</fullName>
    </recommendedName>
    <alternativeName>
        <fullName evidence="8">Component of oligomeric Golgi complex 8</fullName>
    </alternativeName>
</protein>
<dbReference type="Pfam" id="PF04124">
    <property type="entry name" value="Dor1"/>
    <property type="match status" value="1"/>
</dbReference>